<evidence type="ECO:0000256" key="2">
    <source>
        <dbReference type="ARBA" id="ARBA00022771"/>
    </source>
</evidence>
<sequence>MAERRRDKRNRTCFVPYCNSGYRSCKVARSLFRVPADVVKREAWSRLIRRADRELNDASAVCDLHFEAHFIERTYKTTINGKVVEIERDRPQLAKDPLPTICPGAPSYMSKRLPKKRKERSICDQVSSIDSVEVSGSLSLSGLKTPHGWSEIHLPNSGGPFVYAQCEEHEKDVDSALTLKKLAKIEVRSEGNAATVEVHLQGRKWQQQQIATCEEGEALLDHVDKFSLCCGAGLEPLSGECSSFNGKFFSKNCTITTKEGPATACLLSKYQRKLILNQLSRRRCPKRRAAKTNVRRSLRRMKAKFTKVKMTLSQMKAKNKQVPEELLFEKIKGLPQKQQAAVRTCFKAACRKSKKGMKYGEGWLLECIFMRMRSPKLYEHLRRQDILTLPGRTCLNKAAQHFKSDFGFNPNVFTALKEKVKELDGFNRHRVVVFDEIKLSEHIDVKPSGCIDGFVDLGQFQNEKSGKELADHGLVIVFQPFTGSATSIRSKCPHPVDDTLALHVFSDFPHLLQNVRNAFLQTGYEKPKGRVHADFNKNVTLKSTLDLVQYLSSQFGFKYLLTSRLSQDKLENLFANTEISRPNGLTPRNSSISNENETSGPELKQEPEQTRARGIRGRQCKRKVVTGPGAEDGPLGSGPEPTGLPPAGASCCRVPAPKDRGHPVLNSFPEPADFGSGRRATAVGLRARAVRPAA</sequence>
<dbReference type="VEuPathDB" id="VectorBase:LOC119172919"/>
<evidence type="ECO:0000259" key="7">
    <source>
        <dbReference type="PROSITE" id="PS50950"/>
    </source>
</evidence>
<evidence type="ECO:0000256" key="4">
    <source>
        <dbReference type="ARBA" id="ARBA00023125"/>
    </source>
</evidence>
<dbReference type="SMART" id="SM00980">
    <property type="entry name" value="THAP"/>
    <property type="match status" value="1"/>
</dbReference>
<dbReference type="InterPro" id="IPR048365">
    <property type="entry name" value="TNP-like_RNaseH_N"/>
</dbReference>
<comment type="caution">
    <text evidence="8">The sequence shown here is derived from an EMBL/GenBank/DDBJ whole genome shotgun (WGS) entry which is preliminary data.</text>
</comment>
<accession>A0A9J6EII6</accession>
<keyword evidence="1" id="KW-0479">Metal-binding</keyword>
<evidence type="ECO:0000256" key="3">
    <source>
        <dbReference type="ARBA" id="ARBA00022833"/>
    </source>
</evidence>
<dbReference type="EMBL" id="JABSTU010000004">
    <property type="protein sequence ID" value="KAH8033965.1"/>
    <property type="molecule type" value="Genomic_DNA"/>
</dbReference>
<feature type="compositionally biased region" description="Basic residues" evidence="6">
    <location>
        <begin position="613"/>
        <end position="624"/>
    </location>
</feature>
<dbReference type="InterPro" id="IPR038441">
    <property type="entry name" value="THAP_Znf_sf"/>
</dbReference>
<gene>
    <name evidence="8" type="ORF">HPB51_018434</name>
</gene>
<feature type="region of interest" description="Disordered" evidence="6">
    <location>
        <begin position="579"/>
        <end position="677"/>
    </location>
</feature>
<dbReference type="AlphaFoldDB" id="A0A9J6EII6"/>
<protein>
    <recommendedName>
        <fullName evidence="7">THAP-type domain-containing protein</fullName>
    </recommendedName>
</protein>
<feature type="domain" description="THAP-type" evidence="7">
    <location>
        <begin position="9"/>
        <end position="102"/>
    </location>
</feature>
<feature type="compositionally biased region" description="Polar residues" evidence="6">
    <location>
        <begin position="586"/>
        <end position="599"/>
    </location>
</feature>
<reference evidence="8" key="2">
    <citation type="submission" date="2021-09" db="EMBL/GenBank/DDBJ databases">
        <authorList>
            <person name="Jia N."/>
            <person name="Wang J."/>
            <person name="Shi W."/>
            <person name="Du L."/>
            <person name="Sun Y."/>
            <person name="Zhan W."/>
            <person name="Jiang J."/>
            <person name="Wang Q."/>
            <person name="Zhang B."/>
            <person name="Ji P."/>
            <person name="Sakyi L.B."/>
            <person name="Cui X."/>
            <person name="Yuan T."/>
            <person name="Jiang B."/>
            <person name="Yang W."/>
            <person name="Lam T.T.-Y."/>
            <person name="Chang Q."/>
            <person name="Ding S."/>
            <person name="Wang X."/>
            <person name="Zhu J."/>
            <person name="Ruan X."/>
            <person name="Zhao L."/>
            <person name="Wei J."/>
            <person name="Que T."/>
            <person name="Du C."/>
            <person name="Cheng J."/>
            <person name="Dai P."/>
            <person name="Han X."/>
            <person name="Huang E."/>
            <person name="Gao Y."/>
            <person name="Liu J."/>
            <person name="Shao H."/>
            <person name="Ye R."/>
            <person name="Li L."/>
            <person name="Wei W."/>
            <person name="Wang X."/>
            <person name="Wang C."/>
            <person name="Huo Q."/>
            <person name="Li W."/>
            <person name="Guo W."/>
            <person name="Chen H."/>
            <person name="Chen S."/>
            <person name="Zhou L."/>
            <person name="Zhou L."/>
            <person name="Ni X."/>
            <person name="Tian J."/>
            <person name="Zhou Y."/>
            <person name="Sheng Y."/>
            <person name="Liu T."/>
            <person name="Pan Y."/>
            <person name="Xia L."/>
            <person name="Li J."/>
            <person name="Zhao F."/>
            <person name="Cao W."/>
        </authorList>
    </citation>
    <scope>NUCLEOTIDE SEQUENCE</scope>
    <source>
        <strain evidence="8">Rmic-2018</strain>
        <tissue evidence="8">Larvae</tissue>
    </source>
</reference>
<dbReference type="Pfam" id="PF21787">
    <property type="entry name" value="TNP-like_RNaseH_N"/>
    <property type="match status" value="1"/>
</dbReference>
<keyword evidence="3" id="KW-0862">Zinc</keyword>
<dbReference type="SUPFAM" id="SSF57716">
    <property type="entry name" value="Glucocorticoid receptor-like (DNA-binding domain)"/>
    <property type="match status" value="1"/>
</dbReference>
<dbReference type="GO" id="GO:0003677">
    <property type="term" value="F:DNA binding"/>
    <property type="evidence" value="ECO:0007669"/>
    <property type="project" value="UniProtKB-UniRule"/>
</dbReference>
<dbReference type="InterPro" id="IPR006612">
    <property type="entry name" value="THAP_Znf"/>
</dbReference>
<keyword evidence="2 5" id="KW-0863">Zinc-finger</keyword>
<name>A0A9J6EII6_RHIMP</name>
<keyword evidence="9" id="KW-1185">Reference proteome</keyword>
<evidence type="ECO:0000313" key="8">
    <source>
        <dbReference type="EMBL" id="KAH8033965.1"/>
    </source>
</evidence>
<dbReference type="Gene3D" id="6.20.210.20">
    <property type="entry name" value="THAP domain"/>
    <property type="match status" value="1"/>
</dbReference>
<evidence type="ECO:0000313" key="9">
    <source>
        <dbReference type="Proteomes" id="UP000821866"/>
    </source>
</evidence>
<dbReference type="Pfam" id="PF05485">
    <property type="entry name" value="THAP"/>
    <property type="match status" value="1"/>
</dbReference>
<organism evidence="8 9">
    <name type="scientific">Rhipicephalus microplus</name>
    <name type="common">Cattle tick</name>
    <name type="synonym">Boophilus microplus</name>
    <dbReference type="NCBI Taxonomy" id="6941"/>
    <lineage>
        <taxon>Eukaryota</taxon>
        <taxon>Metazoa</taxon>
        <taxon>Ecdysozoa</taxon>
        <taxon>Arthropoda</taxon>
        <taxon>Chelicerata</taxon>
        <taxon>Arachnida</taxon>
        <taxon>Acari</taxon>
        <taxon>Parasitiformes</taxon>
        <taxon>Ixodida</taxon>
        <taxon>Ixodoidea</taxon>
        <taxon>Ixodidae</taxon>
        <taxon>Rhipicephalinae</taxon>
        <taxon>Rhipicephalus</taxon>
        <taxon>Boophilus</taxon>
    </lineage>
</organism>
<dbReference type="GO" id="GO:0008270">
    <property type="term" value="F:zinc ion binding"/>
    <property type="evidence" value="ECO:0007669"/>
    <property type="project" value="UniProtKB-KW"/>
</dbReference>
<reference evidence="8" key="1">
    <citation type="journal article" date="2020" name="Cell">
        <title>Large-Scale Comparative Analyses of Tick Genomes Elucidate Their Genetic Diversity and Vector Capacities.</title>
        <authorList>
            <consortium name="Tick Genome and Microbiome Consortium (TIGMIC)"/>
            <person name="Jia N."/>
            <person name="Wang J."/>
            <person name="Shi W."/>
            <person name="Du L."/>
            <person name="Sun Y."/>
            <person name="Zhan W."/>
            <person name="Jiang J.F."/>
            <person name="Wang Q."/>
            <person name="Zhang B."/>
            <person name="Ji P."/>
            <person name="Bell-Sakyi L."/>
            <person name="Cui X.M."/>
            <person name="Yuan T.T."/>
            <person name="Jiang B.G."/>
            <person name="Yang W.F."/>
            <person name="Lam T.T."/>
            <person name="Chang Q.C."/>
            <person name="Ding S.J."/>
            <person name="Wang X.J."/>
            <person name="Zhu J.G."/>
            <person name="Ruan X.D."/>
            <person name="Zhao L."/>
            <person name="Wei J.T."/>
            <person name="Ye R.Z."/>
            <person name="Que T.C."/>
            <person name="Du C.H."/>
            <person name="Zhou Y.H."/>
            <person name="Cheng J.X."/>
            <person name="Dai P.F."/>
            <person name="Guo W.B."/>
            <person name="Han X.H."/>
            <person name="Huang E.J."/>
            <person name="Li L.F."/>
            <person name="Wei W."/>
            <person name="Gao Y.C."/>
            <person name="Liu J.Z."/>
            <person name="Shao H.Z."/>
            <person name="Wang X."/>
            <person name="Wang C.C."/>
            <person name="Yang T.C."/>
            <person name="Huo Q.B."/>
            <person name="Li W."/>
            <person name="Chen H.Y."/>
            <person name="Chen S.E."/>
            <person name="Zhou L.G."/>
            <person name="Ni X.B."/>
            <person name="Tian J.H."/>
            <person name="Sheng Y."/>
            <person name="Liu T."/>
            <person name="Pan Y.S."/>
            <person name="Xia L.Y."/>
            <person name="Li J."/>
            <person name="Zhao F."/>
            <person name="Cao W.C."/>
        </authorList>
    </citation>
    <scope>NUCLEOTIDE SEQUENCE</scope>
    <source>
        <strain evidence="8">Rmic-2018</strain>
    </source>
</reference>
<dbReference type="Proteomes" id="UP000821866">
    <property type="component" value="Chromosome 2"/>
</dbReference>
<keyword evidence="4 5" id="KW-0238">DNA-binding</keyword>
<evidence type="ECO:0000256" key="1">
    <source>
        <dbReference type="ARBA" id="ARBA00022723"/>
    </source>
</evidence>
<dbReference type="PROSITE" id="PS50950">
    <property type="entry name" value="ZF_THAP"/>
    <property type="match status" value="1"/>
</dbReference>
<proteinExistence type="predicted"/>
<evidence type="ECO:0000256" key="6">
    <source>
        <dbReference type="SAM" id="MobiDB-lite"/>
    </source>
</evidence>
<dbReference type="VEuPathDB" id="VectorBase:LOC119173294"/>
<evidence type="ECO:0000256" key="5">
    <source>
        <dbReference type="PROSITE-ProRule" id="PRU00309"/>
    </source>
</evidence>